<evidence type="ECO:0000313" key="3">
    <source>
        <dbReference type="Proteomes" id="UP000326939"/>
    </source>
</evidence>
<dbReference type="Proteomes" id="UP000326939">
    <property type="component" value="Chromosome 4"/>
</dbReference>
<accession>A0A5N5N3F5</accession>
<name>A0A5N5N3F5_9ROSI</name>
<protein>
    <submittedName>
        <fullName evidence="2">Uncharacterized protein</fullName>
    </submittedName>
</protein>
<feature type="region of interest" description="Disordered" evidence="1">
    <location>
        <begin position="145"/>
        <end position="168"/>
    </location>
</feature>
<sequence length="210" mass="23539">MSLRQVDWECYECILHSPSGNHSTALHFNNFNAWIRKPTRNSDQGSDELVLITRKRSQELRASPSDANNTQCFSLSLSSNRQSKLNDTQFAEAYESECLESKNGFSKQPHHDSKVSRASYLCPLPIPSILTSTRTRELLKRLGGEAMPPRLSDTVNETNTGDEASGDNDLGAQISSILNLLRNANFDRFLSADTLVDDKRMRSGISFCHQ</sequence>
<proteinExistence type="predicted"/>
<comment type="caution">
    <text evidence="2">The sequence shown here is derived from an EMBL/GenBank/DDBJ whole genome shotgun (WGS) entry which is preliminary data.</text>
</comment>
<evidence type="ECO:0000256" key="1">
    <source>
        <dbReference type="SAM" id="MobiDB-lite"/>
    </source>
</evidence>
<reference evidence="3" key="1">
    <citation type="journal article" date="2019" name="Gigascience">
        <title>De novo genome assembly of the endangered Acer yangbiense, a plant species with extremely small populations endemic to Yunnan Province, China.</title>
        <authorList>
            <person name="Yang J."/>
            <person name="Wariss H.M."/>
            <person name="Tao L."/>
            <person name="Zhang R."/>
            <person name="Yun Q."/>
            <person name="Hollingsworth P."/>
            <person name="Dao Z."/>
            <person name="Luo G."/>
            <person name="Guo H."/>
            <person name="Ma Y."/>
            <person name="Sun W."/>
        </authorList>
    </citation>
    <scope>NUCLEOTIDE SEQUENCE [LARGE SCALE GENOMIC DNA]</scope>
    <source>
        <strain evidence="3">cv. br00</strain>
    </source>
</reference>
<feature type="compositionally biased region" description="Polar residues" evidence="1">
    <location>
        <begin position="153"/>
        <end position="162"/>
    </location>
</feature>
<keyword evidence="3" id="KW-1185">Reference proteome</keyword>
<dbReference type="AlphaFoldDB" id="A0A5N5N3F5"/>
<gene>
    <name evidence="2" type="ORF">DKX38_006679</name>
</gene>
<evidence type="ECO:0000313" key="2">
    <source>
        <dbReference type="EMBL" id="KAB5561722.1"/>
    </source>
</evidence>
<organism evidence="2 3">
    <name type="scientific">Salix brachista</name>
    <dbReference type="NCBI Taxonomy" id="2182728"/>
    <lineage>
        <taxon>Eukaryota</taxon>
        <taxon>Viridiplantae</taxon>
        <taxon>Streptophyta</taxon>
        <taxon>Embryophyta</taxon>
        <taxon>Tracheophyta</taxon>
        <taxon>Spermatophyta</taxon>
        <taxon>Magnoliopsida</taxon>
        <taxon>eudicotyledons</taxon>
        <taxon>Gunneridae</taxon>
        <taxon>Pentapetalae</taxon>
        <taxon>rosids</taxon>
        <taxon>fabids</taxon>
        <taxon>Malpighiales</taxon>
        <taxon>Salicaceae</taxon>
        <taxon>Saliceae</taxon>
        <taxon>Salix</taxon>
    </lineage>
</organism>
<dbReference type="EMBL" id="VDCV01000004">
    <property type="protein sequence ID" value="KAB5561722.1"/>
    <property type="molecule type" value="Genomic_DNA"/>
</dbReference>